<proteinExistence type="predicted"/>
<protein>
    <submittedName>
        <fullName evidence="2">Uncharacterized protein</fullName>
    </submittedName>
</protein>
<comment type="caution">
    <text evidence="2">The sequence shown here is derived from an EMBL/GenBank/DDBJ whole genome shotgun (WGS) entry which is preliminary data.</text>
</comment>
<reference evidence="2" key="1">
    <citation type="submission" date="2021-06" db="EMBL/GenBank/DDBJ databases">
        <title>Parelaphostrongylus tenuis whole genome reference sequence.</title>
        <authorList>
            <person name="Garwood T.J."/>
            <person name="Larsen P.A."/>
            <person name="Fountain-Jones N.M."/>
            <person name="Garbe J.R."/>
            <person name="Macchietto M.G."/>
            <person name="Kania S.A."/>
            <person name="Gerhold R.W."/>
            <person name="Richards J.E."/>
            <person name="Wolf T.M."/>
        </authorList>
    </citation>
    <scope>NUCLEOTIDE SEQUENCE</scope>
    <source>
        <strain evidence="2">MNPRO001-30</strain>
        <tissue evidence="2">Meninges</tissue>
    </source>
</reference>
<organism evidence="2 3">
    <name type="scientific">Parelaphostrongylus tenuis</name>
    <name type="common">Meningeal worm</name>
    <dbReference type="NCBI Taxonomy" id="148309"/>
    <lineage>
        <taxon>Eukaryota</taxon>
        <taxon>Metazoa</taxon>
        <taxon>Ecdysozoa</taxon>
        <taxon>Nematoda</taxon>
        <taxon>Chromadorea</taxon>
        <taxon>Rhabditida</taxon>
        <taxon>Rhabditina</taxon>
        <taxon>Rhabditomorpha</taxon>
        <taxon>Strongyloidea</taxon>
        <taxon>Metastrongylidae</taxon>
        <taxon>Parelaphostrongylus</taxon>
    </lineage>
</organism>
<gene>
    <name evidence="2" type="ORF">KIN20_016910</name>
</gene>
<dbReference type="Proteomes" id="UP001196413">
    <property type="component" value="Unassembled WGS sequence"/>
</dbReference>
<evidence type="ECO:0000256" key="1">
    <source>
        <dbReference type="SAM" id="MobiDB-lite"/>
    </source>
</evidence>
<dbReference type="AlphaFoldDB" id="A0AAD5QR38"/>
<evidence type="ECO:0000313" key="2">
    <source>
        <dbReference type="EMBL" id="KAJ1358479.1"/>
    </source>
</evidence>
<feature type="region of interest" description="Disordered" evidence="1">
    <location>
        <begin position="18"/>
        <end position="64"/>
    </location>
</feature>
<accession>A0AAD5QR38</accession>
<evidence type="ECO:0000313" key="3">
    <source>
        <dbReference type="Proteomes" id="UP001196413"/>
    </source>
</evidence>
<sequence length="64" mass="7114">MNRRIQQCMYQAVKVKENNNGKQLSGPRLKSIGGRPQTFARNHRSPMKTEIPPHAKALTGAALS</sequence>
<dbReference type="EMBL" id="JAHQIW010003381">
    <property type="protein sequence ID" value="KAJ1358479.1"/>
    <property type="molecule type" value="Genomic_DNA"/>
</dbReference>
<name>A0AAD5QR38_PARTN</name>
<keyword evidence="3" id="KW-1185">Reference proteome</keyword>